<keyword evidence="1" id="KW-0175">Coiled coil</keyword>
<accession>A0A081AGJ8</accession>
<comment type="caution">
    <text evidence="3">The sequence shown here is derived from an EMBL/GenBank/DDBJ whole genome shotgun (WGS) entry which is preliminary data.</text>
</comment>
<dbReference type="Proteomes" id="UP000028582">
    <property type="component" value="Unassembled WGS sequence"/>
</dbReference>
<proteinExistence type="predicted"/>
<dbReference type="OrthoDB" id="78207at2759"/>
<evidence type="ECO:0000256" key="2">
    <source>
        <dbReference type="SAM" id="MobiDB-lite"/>
    </source>
</evidence>
<evidence type="ECO:0000313" key="4">
    <source>
        <dbReference type="Proteomes" id="UP000028582"/>
    </source>
</evidence>
<feature type="compositionally biased region" description="Basic residues" evidence="2">
    <location>
        <begin position="207"/>
        <end position="222"/>
    </location>
</feature>
<evidence type="ECO:0000256" key="1">
    <source>
        <dbReference type="SAM" id="Coils"/>
    </source>
</evidence>
<feature type="region of interest" description="Disordered" evidence="2">
    <location>
        <begin position="183"/>
        <end position="267"/>
    </location>
</feature>
<dbReference type="AlphaFoldDB" id="A0A081AGJ8"/>
<protein>
    <submittedName>
        <fullName evidence="3">Uncharacterized protein</fullName>
    </submittedName>
</protein>
<gene>
    <name evidence="3" type="ORF">F444_06853</name>
</gene>
<feature type="coiled-coil region" evidence="1">
    <location>
        <begin position="130"/>
        <end position="170"/>
    </location>
</feature>
<organism evidence="3 4">
    <name type="scientific">Phytophthora nicotianae P1976</name>
    <dbReference type="NCBI Taxonomy" id="1317066"/>
    <lineage>
        <taxon>Eukaryota</taxon>
        <taxon>Sar</taxon>
        <taxon>Stramenopiles</taxon>
        <taxon>Oomycota</taxon>
        <taxon>Peronosporomycetes</taxon>
        <taxon>Peronosporales</taxon>
        <taxon>Peronosporaceae</taxon>
        <taxon>Phytophthora</taxon>
    </lineage>
</organism>
<feature type="region of interest" description="Disordered" evidence="2">
    <location>
        <begin position="1"/>
        <end position="22"/>
    </location>
</feature>
<feature type="compositionally biased region" description="Polar residues" evidence="2">
    <location>
        <begin position="249"/>
        <end position="267"/>
    </location>
</feature>
<sequence>MLTHLRLQPEASSAAAQHLNAHGSADAGHLQTQAAATNAQDEGASSCCIGCFRLMPPPPETMLQALPEGSDDSADSPEPELLCASCILRLAGKSNTSLAVHSGGGGSGVLSPLPKLSLLVKAEAKCQDQMQLLRSQQEVLKQQRESLEAAKRAKEEALAAERELARQRRKHFLMIQERRKRDEELKFQQLQGDEQTSRSEQEGNAGKTKKKPNPPKAAHRRKSEPTAEPSEENLPHLATPMSKHDESPYSHTTTSNDNVTSAEARTSSLYERRQQMMACYSQDLSPLVHGRKPRRLPFPKPVAAVVPSGMIRRRQASDNNAHASAVAIIHRNKNQQKGKSPASKVMKLRPLEEEKQFIKTRPQQSNQFEDFHARGNHETPNKLSLQFPRRPADHSAPLTAEIRPVSWANDLLPQDDSLDEVGSLILSAPLHSVAEDLNDDGSQFTMFPLQHKLPIPTFPPSKPESRTEVVTKVPRWEYSAERLSSLLEKYNVSVSAVTTATSAPKL</sequence>
<name>A0A081AGJ8_PHYNI</name>
<reference evidence="3 4" key="1">
    <citation type="submission" date="2013-11" db="EMBL/GenBank/DDBJ databases">
        <title>The Genome Sequence of Phytophthora parasitica P1976.</title>
        <authorList>
            <consortium name="The Broad Institute Genomics Platform"/>
            <person name="Russ C."/>
            <person name="Tyler B."/>
            <person name="Panabieres F."/>
            <person name="Shan W."/>
            <person name="Tripathy S."/>
            <person name="Grunwald N."/>
            <person name="Machado M."/>
            <person name="Johnson C.S."/>
            <person name="Walker B."/>
            <person name="Young S."/>
            <person name="Zeng Q."/>
            <person name="Gargeya S."/>
            <person name="Fitzgerald M."/>
            <person name="Haas B."/>
            <person name="Abouelleil A."/>
            <person name="Allen A.W."/>
            <person name="Alvarado L."/>
            <person name="Arachchi H.M."/>
            <person name="Berlin A.M."/>
            <person name="Chapman S.B."/>
            <person name="Gainer-Dewar J."/>
            <person name="Goldberg J."/>
            <person name="Griggs A."/>
            <person name="Gujja S."/>
            <person name="Hansen M."/>
            <person name="Howarth C."/>
            <person name="Imamovic A."/>
            <person name="Ireland A."/>
            <person name="Larimer J."/>
            <person name="McCowan C."/>
            <person name="Murphy C."/>
            <person name="Pearson M."/>
            <person name="Poon T.W."/>
            <person name="Priest M."/>
            <person name="Roberts A."/>
            <person name="Saif S."/>
            <person name="Shea T."/>
            <person name="Sisk P."/>
            <person name="Sykes S."/>
            <person name="Wortman J."/>
            <person name="Nusbaum C."/>
            <person name="Birren B."/>
        </authorList>
    </citation>
    <scope>NUCLEOTIDE SEQUENCE [LARGE SCALE GENOMIC DNA]</scope>
    <source>
        <strain evidence="3 4">P1976</strain>
    </source>
</reference>
<dbReference type="EMBL" id="ANJA01001229">
    <property type="protein sequence ID" value="ETO78009.1"/>
    <property type="molecule type" value="Genomic_DNA"/>
</dbReference>
<evidence type="ECO:0000313" key="3">
    <source>
        <dbReference type="EMBL" id="ETO78009.1"/>
    </source>
</evidence>